<dbReference type="HOGENOM" id="CLU_2098490_0_0_1"/>
<gene>
    <name evidence="1" type="ORF">AG1IA_05658</name>
</gene>
<keyword evidence="2" id="KW-1185">Reference proteome</keyword>
<reference evidence="1 2" key="1">
    <citation type="journal article" date="2013" name="Nat. Commun.">
        <title>The evolution and pathogenic mechanisms of the rice sheath blight pathogen.</title>
        <authorList>
            <person name="Zheng A."/>
            <person name="Lin R."/>
            <person name="Xu L."/>
            <person name="Qin P."/>
            <person name="Tang C."/>
            <person name="Ai P."/>
            <person name="Zhang D."/>
            <person name="Liu Y."/>
            <person name="Sun Z."/>
            <person name="Feng H."/>
            <person name="Wang Y."/>
            <person name="Chen Y."/>
            <person name="Liang X."/>
            <person name="Fu R."/>
            <person name="Li Q."/>
            <person name="Zhang J."/>
            <person name="Yu X."/>
            <person name="Xie Z."/>
            <person name="Ding L."/>
            <person name="Guan P."/>
            <person name="Tang J."/>
            <person name="Liang Y."/>
            <person name="Wang S."/>
            <person name="Deng Q."/>
            <person name="Li S."/>
            <person name="Zhu J."/>
            <person name="Wang L."/>
            <person name="Liu H."/>
            <person name="Li P."/>
        </authorList>
    </citation>
    <scope>NUCLEOTIDE SEQUENCE [LARGE SCALE GENOMIC DNA]</scope>
    <source>
        <strain evidence="2">AG-1 IA</strain>
    </source>
</reference>
<protein>
    <submittedName>
        <fullName evidence="1">Uncharacterized protein</fullName>
    </submittedName>
</protein>
<sequence>MSVNHRSPNWGSPVSHDCVIIQLSLLVRLPRLEGRRSMFTEASDSGLPDGEVEKWSCPLPSISGRGSEAKVLPVSKRMIAKDTTCTISTPQAIRNTLDQFWLDRLSPAMRQIEAPF</sequence>
<name>L8WQR5_THACA</name>
<dbReference type="Proteomes" id="UP000011668">
    <property type="component" value="Unassembled WGS sequence"/>
</dbReference>
<comment type="caution">
    <text evidence="1">The sequence shown here is derived from an EMBL/GenBank/DDBJ whole genome shotgun (WGS) entry which is preliminary data.</text>
</comment>
<evidence type="ECO:0000313" key="2">
    <source>
        <dbReference type="Proteomes" id="UP000011668"/>
    </source>
</evidence>
<proteinExistence type="predicted"/>
<organism evidence="1 2">
    <name type="scientific">Thanatephorus cucumeris (strain AG1-IA)</name>
    <name type="common">Rice sheath blight fungus</name>
    <name type="synonym">Rhizoctonia solani</name>
    <dbReference type="NCBI Taxonomy" id="983506"/>
    <lineage>
        <taxon>Eukaryota</taxon>
        <taxon>Fungi</taxon>
        <taxon>Dikarya</taxon>
        <taxon>Basidiomycota</taxon>
        <taxon>Agaricomycotina</taxon>
        <taxon>Agaricomycetes</taxon>
        <taxon>Cantharellales</taxon>
        <taxon>Ceratobasidiaceae</taxon>
        <taxon>Rhizoctonia</taxon>
        <taxon>Rhizoctonia solani AG-1</taxon>
    </lineage>
</organism>
<accession>L8WQR5</accession>
<dbReference type="AlphaFoldDB" id="L8WQR5"/>
<evidence type="ECO:0000313" key="1">
    <source>
        <dbReference type="EMBL" id="ELU40330.1"/>
    </source>
</evidence>
<dbReference type="EMBL" id="AFRT01001459">
    <property type="protein sequence ID" value="ELU40330.1"/>
    <property type="molecule type" value="Genomic_DNA"/>
</dbReference>